<name>A0A9P6I909_9PEZI</name>
<dbReference type="Proteomes" id="UP000781932">
    <property type="component" value="Unassembled WGS sequence"/>
</dbReference>
<dbReference type="SMART" id="SM00066">
    <property type="entry name" value="GAL4"/>
    <property type="match status" value="1"/>
</dbReference>
<accession>A0A9P6I909</accession>
<proteinExistence type="predicted"/>
<dbReference type="GeneID" id="62160341"/>
<feature type="region of interest" description="Disordered" evidence="2">
    <location>
        <begin position="1"/>
        <end position="24"/>
    </location>
</feature>
<evidence type="ECO:0000313" key="5">
    <source>
        <dbReference type="Proteomes" id="UP000781932"/>
    </source>
</evidence>
<dbReference type="EMBL" id="JAATWM020000012">
    <property type="protein sequence ID" value="KAF9877972.1"/>
    <property type="molecule type" value="Genomic_DNA"/>
</dbReference>
<dbReference type="PROSITE" id="PS00463">
    <property type="entry name" value="ZN2_CY6_FUNGAL_1"/>
    <property type="match status" value="1"/>
</dbReference>
<comment type="caution">
    <text evidence="4">The sequence shown here is derived from an EMBL/GenBank/DDBJ whole genome shotgun (WGS) entry which is preliminary data.</text>
</comment>
<feature type="compositionally biased region" description="Basic residues" evidence="2">
    <location>
        <begin position="13"/>
        <end position="23"/>
    </location>
</feature>
<dbReference type="OrthoDB" id="3031538at2759"/>
<dbReference type="InterPro" id="IPR052400">
    <property type="entry name" value="Zn2-C6_fungal_TF"/>
</dbReference>
<evidence type="ECO:0000256" key="2">
    <source>
        <dbReference type="SAM" id="MobiDB-lite"/>
    </source>
</evidence>
<evidence type="ECO:0000313" key="4">
    <source>
        <dbReference type="EMBL" id="KAF9877972.1"/>
    </source>
</evidence>
<dbReference type="CDD" id="cd00067">
    <property type="entry name" value="GAL4"/>
    <property type="match status" value="1"/>
</dbReference>
<dbReference type="RefSeq" id="XP_038747433.1">
    <property type="nucleotide sequence ID" value="XM_038887267.1"/>
</dbReference>
<dbReference type="PANTHER" id="PTHR47657:SF11">
    <property type="entry name" value="FINGER DOMAIN PROTEIN, PUTATIVE (AFU_ORTHOLOGUE AFUA_1G01650)-RELATED"/>
    <property type="match status" value="1"/>
</dbReference>
<keyword evidence="1" id="KW-0539">Nucleus</keyword>
<reference evidence="4" key="1">
    <citation type="submission" date="2020-03" db="EMBL/GenBank/DDBJ databases">
        <authorList>
            <person name="He L."/>
        </authorList>
    </citation>
    <scope>NUCLEOTIDE SEQUENCE</scope>
    <source>
        <strain evidence="4">CkLH20</strain>
    </source>
</reference>
<keyword evidence="5" id="KW-1185">Reference proteome</keyword>
<dbReference type="GO" id="GO:0000981">
    <property type="term" value="F:DNA-binding transcription factor activity, RNA polymerase II-specific"/>
    <property type="evidence" value="ECO:0007669"/>
    <property type="project" value="InterPro"/>
</dbReference>
<feature type="compositionally biased region" description="Polar residues" evidence="2">
    <location>
        <begin position="1"/>
        <end position="10"/>
    </location>
</feature>
<dbReference type="InterPro" id="IPR001138">
    <property type="entry name" value="Zn2Cys6_DnaBD"/>
</dbReference>
<evidence type="ECO:0000259" key="3">
    <source>
        <dbReference type="PROSITE" id="PS50048"/>
    </source>
</evidence>
<gene>
    <name evidence="4" type="ORF">CkaCkLH20_04548</name>
</gene>
<evidence type="ECO:0000256" key="1">
    <source>
        <dbReference type="ARBA" id="ARBA00023242"/>
    </source>
</evidence>
<dbReference type="InterPro" id="IPR036864">
    <property type="entry name" value="Zn2-C6_fun-type_DNA-bd_sf"/>
</dbReference>
<dbReference type="GO" id="GO:0008270">
    <property type="term" value="F:zinc ion binding"/>
    <property type="evidence" value="ECO:0007669"/>
    <property type="project" value="InterPro"/>
</dbReference>
<sequence>MPSPISTAASDSRKRKSHKKSRHGCGNCKLRRVKCDETKPGCKKCVAYGVTCVYGPASDAAALSVEVAFQVCLTPARKTTPSPASTGVPAPPRYVPPPLPCTGSVESPDPAYQLTAVDVRLLERFQKRTVLSLGTPSSREIYERKTLPIAFCHPFLMHTILAATHLHDMSLANTSPEGNPAFTYHWYRGVSMLHRKLSQPIVPSERDALWITAALVGVGSFANMSEVRSPSEAWPLREASWSDLDWMKLGDGKKQVWRLTDPMRSEGIFRDVANELYTHLMSPYQSLLGEEDVDFLESHLPAGFCELYGLREGRPEDNPYWTAAEALAMCWSGQSKPGSLEAVKPFLGFISKLDPRYKSLLEEKDERAMLMLAYCTTRAKRNQTKNERLYENLCLADVFATWYR</sequence>
<reference evidence="4" key="2">
    <citation type="submission" date="2020-11" db="EMBL/GenBank/DDBJ databases">
        <title>Whole genome sequencing of Colletotrichum sp.</title>
        <authorList>
            <person name="Li H."/>
        </authorList>
    </citation>
    <scope>NUCLEOTIDE SEQUENCE</scope>
    <source>
        <strain evidence="4">CkLH20</strain>
    </source>
</reference>
<protein>
    <recommendedName>
        <fullName evidence="3">Zn(2)-C6 fungal-type domain-containing protein</fullName>
    </recommendedName>
</protein>
<dbReference type="PROSITE" id="PS50048">
    <property type="entry name" value="ZN2_CY6_FUNGAL_2"/>
    <property type="match status" value="1"/>
</dbReference>
<feature type="domain" description="Zn(2)-C6 fungal-type" evidence="3">
    <location>
        <begin position="24"/>
        <end position="54"/>
    </location>
</feature>
<organism evidence="4 5">
    <name type="scientific">Colletotrichum karsti</name>
    <dbReference type="NCBI Taxonomy" id="1095194"/>
    <lineage>
        <taxon>Eukaryota</taxon>
        <taxon>Fungi</taxon>
        <taxon>Dikarya</taxon>
        <taxon>Ascomycota</taxon>
        <taxon>Pezizomycotina</taxon>
        <taxon>Sordariomycetes</taxon>
        <taxon>Hypocreomycetidae</taxon>
        <taxon>Glomerellales</taxon>
        <taxon>Glomerellaceae</taxon>
        <taxon>Colletotrichum</taxon>
        <taxon>Colletotrichum boninense species complex</taxon>
    </lineage>
</organism>
<dbReference type="Gene3D" id="4.10.240.10">
    <property type="entry name" value="Zn(2)-C6 fungal-type DNA-binding domain"/>
    <property type="match status" value="1"/>
</dbReference>
<dbReference type="AlphaFoldDB" id="A0A9P6I909"/>
<dbReference type="PANTHER" id="PTHR47657">
    <property type="entry name" value="STEROL REGULATORY ELEMENT-BINDING PROTEIN ECM22"/>
    <property type="match status" value="1"/>
</dbReference>
<dbReference type="Pfam" id="PF00172">
    <property type="entry name" value="Zn_clus"/>
    <property type="match status" value="1"/>
</dbReference>
<dbReference type="SUPFAM" id="SSF57701">
    <property type="entry name" value="Zn2/Cys6 DNA-binding domain"/>
    <property type="match status" value="1"/>
</dbReference>